<feature type="region of interest" description="Disordered" evidence="7">
    <location>
        <begin position="96"/>
        <end position="115"/>
    </location>
</feature>
<dbReference type="EMBL" id="JBHFQA010000017">
    <property type="protein sequence ID" value="KAL2084726.1"/>
    <property type="molecule type" value="Genomic_DNA"/>
</dbReference>
<proteinExistence type="inferred from homology"/>
<accession>A0ABD1JF90</accession>
<keyword evidence="5" id="KW-0770">Synapse</keyword>
<feature type="region of interest" description="Disordered" evidence="7">
    <location>
        <begin position="36"/>
        <end position="55"/>
    </location>
</feature>
<organism evidence="8 9">
    <name type="scientific">Coilia grayii</name>
    <name type="common">Gray's grenadier anchovy</name>
    <dbReference type="NCBI Taxonomy" id="363190"/>
    <lineage>
        <taxon>Eukaryota</taxon>
        <taxon>Metazoa</taxon>
        <taxon>Chordata</taxon>
        <taxon>Craniata</taxon>
        <taxon>Vertebrata</taxon>
        <taxon>Euteleostomi</taxon>
        <taxon>Actinopterygii</taxon>
        <taxon>Neopterygii</taxon>
        <taxon>Teleostei</taxon>
        <taxon>Clupei</taxon>
        <taxon>Clupeiformes</taxon>
        <taxon>Clupeoidei</taxon>
        <taxon>Engraulidae</taxon>
        <taxon>Coilinae</taxon>
        <taxon>Coilia</taxon>
    </lineage>
</organism>
<comment type="similarity">
    <text evidence="1">Belongs to the complexin/synaphin family.</text>
</comment>
<evidence type="ECO:0000313" key="9">
    <source>
        <dbReference type="Proteomes" id="UP001591681"/>
    </source>
</evidence>
<dbReference type="CDD" id="cd22809">
    <property type="entry name" value="Complexin_NTD_CPLX_III_IV"/>
    <property type="match status" value="1"/>
</dbReference>
<evidence type="ECO:0000256" key="7">
    <source>
        <dbReference type="SAM" id="MobiDB-lite"/>
    </source>
</evidence>
<dbReference type="Proteomes" id="UP001591681">
    <property type="component" value="Unassembled WGS sequence"/>
</dbReference>
<evidence type="ECO:0000313" key="8">
    <source>
        <dbReference type="EMBL" id="KAL2084726.1"/>
    </source>
</evidence>
<dbReference type="PANTHER" id="PTHR16705">
    <property type="entry name" value="COMPLEXIN"/>
    <property type="match status" value="1"/>
</dbReference>
<dbReference type="GO" id="GO:0006836">
    <property type="term" value="P:neurotransmitter transport"/>
    <property type="evidence" value="ECO:0007669"/>
    <property type="project" value="UniProtKB-KW"/>
</dbReference>
<keyword evidence="3" id="KW-0268">Exocytosis</keyword>
<dbReference type="PANTHER" id="PTHR16705:SF5">
    <property type="entry name" value="COMPLEXIN-3"/>
    <property type="match status" value="1"/>
</dbReference>
<keyword evidence="4" id="KW-0532">Neurotransmitter transport</keyword>
<keyword evidence="9" id="KW-1185">Reference proteome</keyword>
<evidence type="ECO:0000256" key="2">
    <source>
        <dbReference type="ARBA" id="ARBA00022448"/>
    </source>
</evidence>
<protein>
    <recommendedName>
        <fullName evidence="10">Complexin-3-like</fullName>
    </recommendedName>
</protein>
<keyword evidence="2" id="KW-0813">Transport</keyword>
<evidence type="ECO:0000256" key="3">
    <source>
        <dbReference type="ARBA" id="ARBA00022483"/>
    </source>
</evidence>
<evidence type="ECO:0000256" key="4">
    <source>
        <dbReference type="ARBA" id="ARBA00022775"/>
    </source>
</evidence>
<feature type="compositionally biased region" description="Basic and acidic residues" evidence="7">
    <location>
        <begin position="103"/>
        <end position="115"/>
    </location>
</feature>
<evidence type="ECO:0000256" key="6">
    <source>
        <dbReference type="ARBA" id="ARBA00034103"/>
    </source>
</evidence>
<gene>
    <name evidence="8" type="ORF">ACEWY4_020244</name>
</gene>
<evidence type="ECO:0000256" key="1">
    <source>
        <dbReference type="ARBA" id="ARBA00005396"/>
    </source>
</evidence>
<reference evidence="8 9" key="1">
    <citation type="submission" date="2024-09" db="EMBL/GenBank/DDBJ databases">
        <title>A chromosome-level genome assembly of Gray's grenadier anchovy, Coilia grayii.</title>
        <authorList>
            <person name="Fu Z."/>
        </authorList>
    </citation>
    <scope>NUCLEOTIDE SEQUENCE [LARGE SCALE GENOMIC DNA]</scope>
    <source>
        <strain evidence="8">G4</strain>
        <tissue evidence="8">Muscle</tissue>
    </source>
</reference>
<evidence type="ECO:0008006" key="10">
    <source>
        <dbReference type="Google" id="ProtNLM"/>
    </source>
</evidence>
<sequence>MTSVVKKKLSVPVKKFTSCVSGVKERDIWGKYRGKLGRRGKAGRNTRSTGHRPVHLQDPCTRRAYQADLERERKQREAMNAQKNAERAAMRAHFRRKYQLPKNSKDSNHLRSKEGKVNLPRDLAAMVQPDNPSKEDAYNLLSAFQGLSFNMGILSGQKHTKTPTPVNTECKVM</sequence>
<name>A0ABD1JF90_9TELE</name>
<dbReference type="InterPro" id="IPR008849">
    <property type="entry name" value="Synaphin"/>
</dbReference>
<evidence type="ECO:0000256" key="5">
    <source>
        <dbReference type="ARBA" id="ARBA00023018"/>
    </source>
</evidence>
<feature type="compositionally biased region" description="Basic residues" evidence="7">
    <location>
        <begin position="36"/>
        <end position="54"/>
    </location>
</feature>
<dbReference type="GO" id="GO:0045202">
    <property type="term" value="C:synapse"/>
    <property type="evidence" value="ECO:0007669"/>
    <property type="project" value="UniProtKB-SubCell"/>
</dbReference>
<comment type="caution">
    <text evidence="8">The sequence shown here is derived from an EMBL/GenBank/DDBJ whole genome shotgun (WGS) entry which is preliminary data.</text>
</comment>
<comment type="subcellular location">
    <subcellularLocation>
        <location evidence="6">Synapse</location>
    </subcellularLocation>
</comment>
<dbReference type="GO" id="GO:0006887">
    <property type="term" value="P:exocytosis"/>
    <property type="evidence" value="ECO:0007669"/>
    <property type="project" value="UniProtKB-KW"/>
</dbReference>
<dbReference type="Pfam" id="PF05835">
    <property type="entry name" value="Synaphin"/>
    <property type="match status" value="1"/>
</dbReference>
<dbReference type="AlphaFoldDB" id="A0ABD1JF90"/>
<feature type="region of interest" description="Disordered" evidence="7">
    <location>
        <begin position="70"/>
        <end position="90"/>
    </location>
</feature>